<dbReference type="AlphaFoldDB" id="A0A1T1H471"/>
<evidence type="ECO:0000313" key="2">
    <source>
        <dbReference type="EMBL" id="OOV84669.1"/>
    </source>
</evidence>
<dbReference type="RefSeq" id="WP_078189815.1">
    <property type="nucleotide sequence ID" value="NZ_JAMCOZ010000006.1"/>
</dbReference>
<protein>
    <submittedName>
        <fullName evidence="2">Uncharacterized protein</fullName>
    </submittedName>
</protein>
<evidence type="ECO:0000313" key="3">
    <source>
        <dbReference type="Proteomes" id="UP000191160"/>
    </source>
</evidence>
<proteinExistence type="predicted"/>
<keyword evidence="3" id="KW-1185">Reference proteome</keyword>
<organism evidence="2 3">
    <name type="scientific">Acinetobacter amyesii</name>
    <dbReference type="NCBI Taxonomy" id="2942470"/>
    <lineage>
        <taxon>Bacteria</taxon>
        <taxon>Pseudomonadati</taxon>
        <taxon>Pseudomonadota</taxon>
        <taxon>Gammaproteobacteria</taxon>
        <taxon>Moraxellales</taxon>
        <taxon>Moraxellaceae</taxon>
        <taxon>Acinetobacter</taxon>
    </lineage>
</organism>
<name>A0A1T1H471_9GAMM</name>
<dbReference type="Proteomes" id="UP000191160">
    <property type="component" value="Unassembled WGS sequence"/>
</dbReference>
<feature type="region of interest" description="Disordered" evidence="1">
    <location>
        <begin position="202"/>
        <end position="223"/>
    </location>
</feature>
<reference evidence="2 3" key="1">
    <citation type="submission" date="2017-02" db="EMBL/GenBank/DDBJ databases">
        <title>Acinetobacter sp. ANC 4945, whole genome shotgun sequencing project.</title>
        <authorList>
            <person name="Radolfova-Krizova L."/>
            <person name="Al Atrouni A."/>
            <person name="Nemec A."/>
        </authorList>
    </citation>
    <scope>NUCLEOTIDE SEQUENCE [LARGE SCALE GENOMIC DNA]</scope>
    <source>
        <strain evidence="2 3">ANC 4945</strain>
    </source>
</reference>
<dbReference type="EMBL" id="MVKX01000003">
    <property type="protein sequence ID" value="OOV84669.1"/>
    <property type="molecule type" value="Genomic_DNA"/>
</dbReference>
<evidence type="ECO:0000256" key="1">
    <source>
        <dbReference type="SAM" id="MobiDB-lite"/>
    </source>
</evidence>
<comment type="caution">
    <text evidence="2">The sequence shown here is derived from an EMBL/GenBank/DDBJ whole genome shotgun (WGS) entry which is preliminary data.</text>
</comment>
<accession>A0A1T1H471</accession>
<gene>
    <name evidence="2" type="ORF">B1202_06860</name>
</gene>
<sequence>MNLQEKVQLIQEIHVLTHQLEHRALSFYETALSKRRIHEIFALCDEPIFQKQILSYRALTEPQMAATEFAKQTPYSWLFRGYFTRDAALESALYQYPEMGWALLHDHELGWQVWMIPAKQRTALLSEWGNFSECYDWLIEQQQLYKCLISDTDLRLHAVRLKEEVSTAPSTVAASVDALLPIETISNDVSVDLDHSDKQIDEADPLLDNSNTDKPKPSAPDTAPLVLIEQPTHAPSEEHLNSTAAVVELPEQIQIAQYTARVQTLQNIDAQLALYELQFMDQPELTTQLDVLLHTTDGTDWKNQPLYLAEQINTEGRFIKYLLLFGAQTQMEAIRLSQLFCQQHQHELAAIKVMTWDNLEQLCAAPDQLYQQSQQAEMIWSQNDYYPFIPAQLIHTQKFIHFDEPEPTLHTPLLLLQERQKIRLIHGQKRMALLRTEQALLPYLILHRQQGLNWQSIQNVIQQLPQPIDVISLYQALKQMTED</sequence>